<protein>
    <submittedName>
        <fullName evidence="1">Uncharacterized protein</fullName>
    </submittedName>
</protein>
<sequence length="178" mass="19450">MRGCCTPIRGKMIHGPVQGCGNVTMDASYAWTSTHMRRTDQKTSKDAHASDYEWEKCGEMHDARWDTEHGARLVKGLGRKGACPRGDRVGGGQGIWVSVCVLGLAREWERGMSHVETAFGVANVNGKGGAWFLGEGGRGRTAFKNGKGWGRKARLVTFDGARDWERNVTRGLEGSVLL</sequence>
<organism evidence="1 2">
    <name type="scientific">Stylosanthes scabra</name>
    <dbReference type="NCBI Taxonomy" id="79078"/>
    <lineage>
        <taxon>Eukaryota</taxon>
        <taxon>Viridiplantae</taxon>
        <taxon>Streptophyta</taxon>
        <taxon>Embryophyta</taxon>
        <taxon>Tracheophyta</taxon>
        <taxon>Spermatophyta</taxon>
        <taxon>Magnoliopsida</taxon>
        <taxon>eudicotyledons</taxon>
        <taxon>Gunneridae</taxon>
        <taxon>Pentapetalae</taxon>
        <taxon>rosids</taxon>
        <taxon>fabids</taxon>
        <taxon>Fabales</taxon>
        <taxon>Fabaceae</taxon>
        <taxon>Papilionoideae</taxon>
        <taxon>50 kb inversion clade</taxon>
        <taxon>dalbergioids sensu lato</taxon>
        <taxon>Dalbergieae</taxon>
        <taxon>Pterocarpus clade</taxon>
        <taxon>Stylosanthes</taxon>
    </lineage>
</organism>
<evidence type="ECO:0000313" key="2">
    <source>
        <dbReference type="Proteomes" id="UP001341840"/>
    </source>
</evidence>
<reference evidence="1 2" key="1">
    <citation type="journal article" date="2023" name="Plants (Basel)">
        <title>Bridging the Gap: Combining Genomics and Transcriptomics Approaches to Understand Stylosanthes scabra, an Orphan Legume from the Brazilian Caatinga.</title>
        <authorList>
            <person name="Ferreira-Neto J.R.C."/>
            <person name="da Silva M.D."/>
            <person name="Binneck E."/>
            <person name="de Melo N.F."/>
            <person name="da Silva R.H."/>
            <person name="de Melo A.L.T.M."/>
            <person name="Pandolfi V."/>
            <person name="Bustamante F.O."/>
            <person name="Brasileiro-Vidal A.C."/>
            <person name="Benko-Iseppon A.M."/>
        </authorList>
    </citation>
    <scope>NUCLEOTIDE SEQUENCE [LARGE SCALE GENOMIC DNA]</scope>
    <source>
        <tissue evidence="1">Leaves</tissue>
    </source>
</reference>
<proteinExistence type="predicted"/>
<comment type="caution">
    <text evidence="1">The sequence shown here is derived from an EMBL/GenBank/DDBJ whole genome shotgun (WGS) entry which is preliminary data.</text>
</comment>
<dbReference type="EMBL" id="JASCZI010244728">
    <property type="protein sequence ID" value="MED6214327.1"/>
    <property type="molecule type" value="Genomic_DNA"/>
</dbReference>
<gene>
    <name evidence="1" type="ORF">PIB30_102007</name>
</gene>
<evidence type="ECO:0000313" key="1">
    <source>
        <dbReference type="EMBL" id="MED6214327.1"/>
    </source>
</evidence>
<accession>A0ABU6YX82</accession>
<keyword evidence="2" id="KW-1185">Reference proteome</keyword>
<name>A0ABU6YX82_9FABA</name>
<dbReference type="Proteomes" id="UP001341840">
    <property type="component" value="Unassembled WGS sequence"/>
</dbReference>